<evidence type="ECO:0000259" key="2">
    <source>
        <dbReference type="SMART" id="SM01356"/>
    </source>
</evidence>
<dbReference type="Pfam" id="PF14807">
    <property type="entry name" value="AP4E_app_platf"/>
    <property type="match status" value="1"/>
</dbReference>
<dbReference type="AlphaFoldDB" id="A0A3Q3WPF1"/>
<evidence type="ECO:0000313" key="4">
    <source>
        <dbReference type="Proteomes" id="UP000261620"/>
    </source>
</evidence>
<accession>A0A3Q3WPF1</accession>
<proteinExistence type="predicted"/>
<dbReference type="Proteomes" id="UP000261620">
    <property type="component" value="Unplaced"/>
</dbReference>
<keyword evidence="4" id="KW-1185">Reference proteome</keyword>
<dbReference type="InterPro" id="IPR028269">
    <property type="entry name" value="AP4E1_C"/>
</dbReference>
<protein>
    <recommendedName>
        <fullName evidence="2">AP-4 complex subunit epsilon-1 C-terminal domain-containing protein</fullName>
    </recommendedName>
</protein>
<name>A0A3Q3WPF1_MOLML</name>
<reference evidence="3" key="2">
    <citation type="submission" date="2025-09" db="UniProtKB">
        <authorList>
            <consortium name="Ensembl"/>
        </authorList>
    </citation>
    <scope>IDENTIFICATION</scope>
</reference>
<dbReference type="SMART" id="SM01356">
    <property type="entry name" value="AP4E_app_platf"/>
    <property type="match status" value="1"/>
</dbReference>
<reference evidence="3" key="1">
    <citation type="submission" date="2025-08" db="UniProtKB">
        <authorList>
            <consortium name="Ensembl"/>
        </authorList>
    </citation>
    <scope>IDENTIFICATION</scope>
</reference>
<feature type="compositionally biased region" description="Polar residues" evidence="1">
    <location>
        <begin position="1"/>
        <end position="12"/>
    </location>
</feature>
<feature type="domain" description="AP-4 complex subunit epsilon-1 C-terminal" evidence="2">
    <location>
        <begin position="275"/>
        <end position="379"/>
    </location>
</feature>
<dbReference type="OMA" id="MGEDHES"/>
<feature type="region of interest" description="Disordered" evidence="1">
    <location>
        <begin position="95"/>
        <end position="118"/>
    </location>
</feature>
<evidence type="ECO:0000256" key="1">
    <source>
        <dbReference type="SAM" id="MobiDB-lite"/>
    </source>
</evidence>
<dbReference type="Ensembl" id="ENSMMOT00000017256.1">
    <property type="protein sequence ID" value="ENSMMOP00000016973.1"/>
    <property type="gene ID" value="ENSMMOG00000012932.1"/>
</dbReference>
<organism evidence="3 4">
    <name type="scientific">Mola mola</name>
    <name type="common">Ocean sunfish</name>
    <name type="synonym">Tetraodon mola</name>
    <dbReference type="NCBI Taxonomy" id="94237"/>
    <lineage>
        <taxon>Eukaryota</taxon>
        <taxon>Metazoa</taxon>
        <taxon>Chordata</taxon>
        <taxon>Craniata</taxon>
        <taxon>Vertebrata</taxon>
        <taxon>Euteleostomi</taxon>
        <taxon>Actinopterygii</taxon>
        <taxon>Neopterygii</taxon>
        <taxon>Teleostei</taxon>
        <taxon>Neoteleostei</taxon>
        <taxon>Acanthomorphata</taxon>
        <taxon>Eupercaria</taxon>
        <taxon>Tetraodontiformes</taxon>
        <taxon>Molidae</taxon>
        <taxon>Mola</taxon>
    </lineage>
</organism>
<sequence>SSNQEAGPSHSQTPTPISTPEPEPEKMQLASSLFVGLATHSSVTLMGKSEQKAHQFRRKTKASGLSGELISNPLVCAPSSVDNLLCENLLESSITSDSAKSSPSQTSQPSGSLTTNGTCDVQLTDSYAKGDNPSLIRDNVVAEAADSAPHEDWERPKDLSSHLPVDLIGLSHSEITSLCSSQSLDVSACHVQKEDALALVVFIYNSSSSDIQNSPNAALEVRSHTAAACQYSLTVKRPSVHAEVVGTISYQLPVGTPRSVQDDRLLTVVSRVAFRPLTVSTEEYGKMWLAFSHDTKQNLKLMGEDHESLTVTLNILTEKLHLHVVEIIGIEGILACQLLQNLPCLMHCRVHAGTLAVWLRSPVADLPDCLIYHCQRALQEL</sequence>
<evidence type="ECO:0000313" key="3">
    <source>
        <dbReference type="Ensembl" id="ENSMMOP00000016973.1"/>
    </source>
</evidence>
<feature type="region of interest" description="Disordered" evidence="1">
    <location>
        <begin position="1"/>
        <end position="27"/>
    </location>
</feature>
<feature type="compositionally biased region" description="Low complexity" evidence="1">
    <location>
        <begin position="95"/>
        <end position="115"/>
    </location>
</feature>
<dbReference type="STRING" id="94237.ENSMMOP00000016973"/>